<proteinExistence type="predicted"/>
<dbReference type="OrthoDB" id="1534647at2759"/>
<dbReference type="AlphaFoldDB" id="A0A5C7GZH3"/>
<keyword evidence="2" id="KW-1185">Reference proteome</keyword>
<dbReference type="PANTHER" id="PTHR34145">
    <property type="entry name" value="OS02G0105600 PROTEIN"/>
    <property type="match status" value="1"/>
</dbReference>
<accession>A0A5C7GZH3</accession>
<comment type="caution">
    <text evidence="1">The sequence shown here is derived from an EMBL/GenBank/DDBJ whole genome shotgun (WGS) entry which is preliminary data.</text>
</comment>
<evidence type="ECO:0008006" key="3">
    <source>
        <dbReference type="Google" id="ProtNLM"/>
    </source>
</evidence>
<name>A0A5C7GZH3_9ROSI</name>
<dbReference type="InterPro" id="IPR032675">
    <property type="entry name" value="LRR_dom_sf"/>
</dbReference>
<gene>
    <name evidence="1" type="ORF">EZV62_025301</name>
</gene>
<dbReference type="Gene3D" id="3.80.10.10">
    <property type="entry name" value="Ribonuclease Inhibitor"/>
    <property type="match status" value="1"/>
</dbReference>
<dbReference type="Proteomes" id="UP000323000">
    <property type="component" value="Chromosome 12"/>
</dbReference>
<dbReference type="SUPFAM" id="SSF52047">
    <property type="entry name" value="RNI-like"/>
    <property type="match status" value="1"/>
</dbReference>
<dbReference type="PANTHER" id="PTHR34145:SF51">
    <property type="entry name" value="FBD DOMAIN-CONTAINING PROTEIN"/>
    <property type="match status" value="1"/>
</dbReference>
<reference evidence="2" key="1">
    <citation type="journal article" date="2019" name="Gigascience">
        <title>De novo genome assembly of the endangered Acer yangbiense, a plant species with extremely small populations endemic to Yunnan Province, China.</title>
        <authorList>
            <person name="Yang J."/>
            <person name="Wariss H.M."/>
            <person name="Tao L."/>
            <person name="Zhang R."/>
            <person name="Yun Q."/>
            <person name="Hollingsworth P."/>
            <person name="Dao Z."/>
            <person name="Luo G."/>
            <person name="Guo H."/>
            <person name="Ma Y."/>
            <person name="Sun W."/>
        </authorList>
    </citation>
    <scope>NUCLEOTIDE SEQUENCE [LARGE SCALE GENOMIC DNA]</scope>
    <source>
        <strain evidence="2">cv. Malutang</strain>
    </source>
</reference>
<evidence type="ECO:0000313" key="2">
    <source>
        <dbReference type="Proteomes" id="UP000323000"/>
    </source>
</evidence>
<sequence length="190" mass="21753">MLCYAPISDEWLRDLILQLPDLKFLSISCCYKLKSIEISSSCLEELDLCECIDCNWIELKIDTPNLRSLSYRGTVLLLSSNASALSKINLHFLSRNVETQKYIKFLANFHHFSEVLDLEIVKSEVCINEYSFKFTYKKQPICEGETASCCKSLPIKCWCRCMEAVNVEFNEVSNIIRTFVYGKAIDISGG</sequence>
<dbReference type="InterPro" id="IPR053772">
    <property type="entry name" value="At1g61320/At1g61330-like"/>
</dbReference>
<organism evidence="1 2">
    <name type="scientific">Acer yangbiense</name>
    <dbReference type="NCBI Taxonomy" id="1000413"/>
    <lineage>
        <taxon>Eukaryota</taxon>
        <taxon>Viridiplantae</taxon>
        <taxon>Streptophyta</taxon>
        <taxon>Embryophyta</taxon>
        <taxon>Tracheophyta</taxon>
        <taxon>Spermatophyta</taxon>
        <taxon>Magnoliopsida</taxon>
        <taxon>eudicotyledons</taxon>
        <taxon>Gunneridae</taxon>
        <taxon>Pentapetalae</taxon>
        <taxon>rosids</taxon>
        <taxon>malvids</taxon>
        <taxon>Sapindales</taxon>
        <taxon>Sapindaceae</taxon>
        <taxon>Hippocastanoideae</taxon>
        <taxon>Acereae</taxon>
        <taxon>Acer</taxon>
    </lineage>
</organism>
<dbReference type="EMBL" id="VAHF01000012">
    <property type="protein sequence ID" value="TXG49426.1"/>
    <property type="molecule type" value="Genomic_DNA"/>
</dbReference>
<evidence type="ECO:0000313" key="1">
    <source>
        <dbReference type="EMBL" id="TXG49426.1"/>
    </source>
</evidence>
<protein>
    <recommendedName>
        <fullName evidence="3">FBD domain-containing protein</fullName>
    </recommendedName>
</protein>